<dbReference type="EMBL" id="NHTK01005993">
    <property type="protein sequence ID" value="PPQ69094.1"/>
    <property type="molecule type" value="Genomic_DNA"/>
</dbReference>
<name>A0A409VS52_9AGAR</name>
<dbReference type="Proteomes" id="UP000284842">
    <property type="component" value="Unassembled WGS sequence"/>
</dbReference>
<protein>
    <submittedName>
        <fullName evidence="1">Uncharacterized protein</fullName>
    </submittedName>
</protein>
<evidence type="ECO:0000313" key="2">
    <source>
        <dbReference type="Proteomes" id="UP000284842"/>
    </source>
</evidence>
<sequence>MFEPQESATGELDFSVVPTAADEVLRHLHPLLAGEFSHKAYLLANSVTISMHSLVQDENRLPGLNKPRILLEASGEVLLGSENSLDARKAFKVMREPLETFLTQSLQVQSSDDREIVTKSWAGGRLQVTHITRERLLSRVLHYLGEFDRGLDELIGWFEVFREFLQDETNVLSVEERVRNKRGIWSYATDRIYPHMMRFGEIKQDYPTLFQKYSGDTIRKVLEQDREERLSRLDVPVPKVRIKPAVKPPPRTQEETSKIPFRCFSDPEEPDEKQHYEATLESIDIISPNTSHLIFSFVIIPGSPLLTYGFSVECRLKSEYSLFPTSTIHVVGTAPKTAREFKNFTSDKCNPSIELNFPAPDLVEWHFRRKPWHMLTGTRLPQRFNLSLDIQHESDFSVDVTVTVVRRPFLIPINDYQPHYTPFPPIIMEIPKEDDSAATEFKAPEVVALPCL</sequence>
<proteinExistence type="predicted"/>
<evidence type="ECO:0000313" key="1">
    <source>
        <dbReference type="EMBL" id="PPQ69094.1"/>
    </source>
</evidence>
<keyword evidence="2" id="KW-1185">Reference proteome</keyword>
<comment type="caution">
    <text evidence="1">The sequence shown here is derived from an EMBL/GenBank/DDBJ whole genome shotgun (WGS) entry which is preliminary data.</text>
</comment>
<organism evidence="1 2">
    <name type="scientific">Panaeolus cyanescens</name>
    <dbReference type="NCBI Taxonomy" id="181874"/>
    <lineage>
        <taxon>Eukaryota</taxon>
        <taxon>Fungi</taxon>
        <taxon>Dikarya</taxon>
        <taxon>Basidiomycota</taxon>
        <taxon>Agaricomycotina</taxon>
        <taxon>Agaricomycetes</taxon>
        <taxon>Agaricomycetidae</taxon>
        <taxon>Agaricales</taxon>
        <taxon>Agaricineae</taxon>
        <taxon>Galeropsidaceae</taxon>
        <taxon>Panaeolus</taxon>
    </lineage>
</organism>
<dbReference type="InParanoid" id="A0A409VS52"/>
<accession>A0A409VS52</accession>
<gene>
    <name evidence="1" type="ORF">CVT24_000138</name>
</gene>
<reference evidence="1 2" key="1">
    <citation type="journal article" date="2018" name="Evol. Lett.">
        <title>Horizontal gene cluster transfer increased hallucinogenic mushroom diversity.</title>
        <authorList>
            <person name="Reynolds H.T."/>
            <person name="Vijayakumar V."/>
            <person name="Gluck-Thaler E."/>
            <person name="Korotkin H.B."/>
            <person name="Matheny P.B."/>
            <person name="Slot J.C."/>
        </authorList>
    </citation>
    <scope>NUCLEOTIDE SEQUENCE [LARGE SCALE GENOMIC DNA]</scope>
    <source>
        <strain evidence="1 2">2629</strain>
    </source>
</reference>
<dbReference type="AlphaFoldDB" id="A0A409VS52"/>